<evidence type="ECO:0000313" key="2">
    <source>
        <dbReference type="Proteomes" id="UP000600918"/>
    </source>
</evidence>
<proteinExistence type="predicted"/>
<reference evidence="1" key="1">
    <citation type="journal article" date="2020" name="G3 (Bethesda)">
        <title>High-Quality Assemblies for Three Invasive Social Wasps from the &lt;i&gt;Vespula&lt;/i&gt; Genus.</title>
        <authorList>
            <person name="Harrop T.W.R."/>
            <person name="Guhlin J."/>
            <person name="McLaughlin G.M."/>
            <person name="Permina E."/>
            <person name="Stockwell P."/>
            <person name="Gilligan J."/>
            <person name="Le Lec M.F."/>
            <person name="Gruber M.A.M."/>
            <person name="Quinn O."/>
            <person name="Lovegrove M."/>
            <person name="Duncan E.J."/>
            <person name="Remnant E.J."/>
            <person name="Van Eeckhoven J."/>
            <person name="Graham B."/>
            <person name="Knapp R.A."/>
            <person name="Langford K.W."/>
            <person name="Kronenberg Z."/>
            <person name="Press M.O."/>
            <person name="Eacker S.M."/>
            <person name="Wilson-Rankin E.E."/>
            <person name="Purcell J."/>
            <person name="Lester P.J."/>
            <person name="Dearden P.K."/>
        </authorList>
    </citation>
    <scope>NUCLEOTIDE SEQUENCE</scope>
    <source>
        <strain evidence="1">Volc-1</strain>
    </source>
</reference>
<sequence length="89" mass="10338">MILLMLIRDSRVPNMKFGRPGISDKQRTSEKQSLDGKSHFIFVHSEGKQKDCAVCSSRKISGERRETNFFFCEMFQRKPGLHPGNCFKR</sequence>
<dbReference type="Proteomes" id="UP000600918">
    <property type="component" value="Unassembled WGS sequence"/>
</dbReference>
<organism evidence="1 2">
    <name type="scientific">Vespula pensylvanica</name>
    <name type="common">Western yellow jacket</name>
    <name type="synonym">Wasp</name>
    <dbReference type="NCBI Taxonomy" id="30213"/>
    <lineage>
        <taxon>Eukaryota</taxon>
        <taxon>Metazoa</taxon>
        <taxon>Ecdysozoa</taxon>
        <taxon>Arthropoda</taxon>
        <taxon>Hexapoda</taxon>
        <taxon>Insecta</taxon>
        <taxon>Pterygota</taxon>
        <taxon>Neoptera</taxon>
        <taxon>Endopterygota</taxon>
        <taxon>Hymenoptera</taxon>
        <taxon>Apocrita</taxon>
        <taxon>Aculeata</taxon>
        <taxon>Vespoidea</taxon>
        <taxon>Vespidae</taxon>
        <taxon>Vespinae</taxon>
        <taxon>Vespula</taxon>
    </lineage>
</organism>
<dbReference type="AlphaFoldDB" id="A0A834JUN1"/>
<gene>
    <name evidence="1" type="ORF">H0235_017075</name>
</gene>
<comment type="caution">
    <text evidence="1">The sequence shown here is derived from an EMBL/GenBank/DDBJ whole genome shotgun (WGS) entry which is preliminary data.</text>
</comment>
<dbReference type="EMBL" id="JACSDY010000021">
    <property type="protein sequence ID" value="KAF7394480.1"/>
    <property type="molecule type" value="Genomic_DNA"/>
</dbReference>
<keyword evidence="2" id="KW-1185">Reference proteome</keyword>
<evidence type="ECO:0000313" key="1">
    <source>
        <dbReference type="EMBL" id="KAF7394480.1"/>
    </source>
</evidence>
<accession>A0A834JUN1</accession>
<name>A0A834JUN1_VESPE</name>
<protein>
    <submittedName>
        <fullName evidence="1">Uncharacterized protein</fullName>
    </submittedName>
</protein>